<feature type="transmembrane region" description="Helical" evidence="6">
    <location>
        <begin position="381"/>
        <end position="399"/>
    </location>
</feature>
<comment type="caution">
    <text evidence="7">The sequence shown here is derived from an EMBL/GenBank/DDBJ whole genome shotgun (WGS) entry which is preliminary data.</text>
</comment>
<keyword evidence="5 6" id="KW-0472">Membrane</keyword>
<dbReference type="PANTHER" id="PTHR30250:SF26">
    <property type="entry name" value="PSMA PROTEIN"/>
    <property type="match status" value="1"/>
</dbReference>
<feature type="transmembrane region" description="Helical" evidence="6">
    <location>
        <begin position="21"/>
        <end position="41"/>
    </location>
</feature>
<keyword evidence="2" id="KW-1003">Cell membrane</keyword>
<feature type="transmembrane region" description="Helical" evidence="6">
    <location>
        <begin position="127"/>
        <end position="145"/>
    </location>
</feature>
<evidence type="ECO:0000256" key="2">
    <source>
        <dbReference type="ARBA" id="ARBA00022475"/>
    </source>
</evidence>
<dbReference type="AlphaFoldDB" id="A0A2G0EA02"/>
<protein>
    <submittedName>
        <fullName evidence="7">Transporter</fullName>
    </submittedName>
</protein>
<dbReference type="Proteomes" id="UP000224303">
    <property type="component" value="Unassembled WGS sequence"/>
</dbReference>
<keyword evidence="3 6" id="KW-0812">Transmembrane</keyword>
<sequence length="513" mass="58638">MKKKSRMQYSLINSSVSATIYIFNILIKFISRSVFIYFLGAEYLGLNGLFTNILSMLSLAELGIGTSIVYSLYSPIAKGDESKINSLMHLYKKIYTFIGLAIGVLGIMLVPLLPYMIGDARYIKNIYVIYFLFLLNSVSSYFFTYNRSLLIADQKSYIPVLYDFLCNCFVTIFQFISLYFYQNYIIFLCIQILGTITANVLLTFKVKKYYPYLRKFKFYSLDNETKETLKRNTIGNLSSKIGSVVVNGTDNIFISSFVGISTVGIYSNYILIVNSIRGLCGQITNSITSSIGNVAVDKDDHLSIKVFERHNFVNFTLTYYSSIILIATINPFIDFWVGPKYKLSPITVFFIILNFVILMMRNSSIVFIEAFGLAWQQRWKSVIEAVLNIVFSFFFLLVFKLGINGVLFATTVSSLMTVCWIEPYVVYKYGLHSSIYNYIKIISKQLVTLAIAATIIFFVITGRFSSNLTGILLYATTSFLVGTIIYLLVYFKSPELRFFYVTLINIVRKKLIK</sequence>
<accession>A0A2G0EA02</accession>
<feature type="transmembrane region" description="Helical" evidence="6">
    <location>
        <begin position="94"/>
        <end position="115"/>
    </location>
</feature>
<name>A0A2G0EA02_ENTFC</name>
<evidence type="ECO:0000256" key="5">
    <source>
        <dbReference type="ARBA" id="ARBA00023136"/>
    </source>
</evidence>
<dbReference type="PANTHER" id="PTHR30250">
    <property type="entry name" value="PST FAMILY PREDICTED COLANIC ACID TRANSPORTER"/>
    <property type="match status" value="1"/>
</dbReference>
<feature type="transmembrane region" description="Helical" evidence="6">
    <location>
        <begin position="53"/>
        <end position="73"/>
    </location>
</feature>
<dbReference type="GO" id="GO:0005886">
    <property type="term" value="C:plasma membrane"/>
    <property type="evidence" value="ECO:0007669"/>
    <property type="project" value="UniProtKB-SubCell"/>
</dbReference>
<feature type="transmembrane region" description="Helical" evidence="6">
    <location>
        <begin position="471"/>
        <end position="491"/>
    </location>
</feature>
<keyword evidence="4 6" id="KW-1133">Transmembrane helix</keyword>
<feature type="transmembrane region" description="Helical" evidence="6">
    <location>
        <begin position="343"/>
        <end position="360"/>
    </location>
</feature>
<comment type="subcellular location">
    <subcellularLocation>
        <location evidence="1">Cell membrane</location>
        <topology evidence="1">Multi-pass membrane protein</topology>
    </subcellularLocation>
</comment>
<feature type="transmembrane region" description="Helical" evidence="6">
    <location>
        <begin position="157"/>
        <end position="178"/>
    </location>
</feature>
<feature type="transmembrane region" description="Helical" evidence="6">
    <location>
        <begin position="184"/>
        <end position="204"/>
    </location>
</feature>
<evidence type="ECO:0000256" key="6">
    <source>
        <dbReference type="SAM" id="Phobius"/>
    </source>
</evidence>
<evidence type="ECO:0000256" key="4">
    <source>
        <dbReference type="ARBA" id="ARBA00022989"/>
    </source>
</evidence>
<dbReference type="EMBL" id="PCGC01000019">
    <property type="protein sequence ID" value="PHL21308.1"/>
    <property type="molecule type" value="Genomic_DNA"/>
</dbReference>
<gene>
    <name evidence="7" type="ORF">CQR37_09230</name>
</gene>
<feature type="transmembrane region" description="Helical" evidence="6">
    <location>
        <begin position="317"/>
        <end position="337"/>
    </location>
</feature>
<organism evidence="7 8">
    <name type="scientific">Enterococcus faecium</name>
    <name type="common">Streptococcus faecium</name>
    <dbReference type="NCBI Taxonomy" id="1352"/>
    <lineage>
        <taxon>Bacteria</taxon>
        <taxon>Bacillati</taxon>
        <taxon>Bacillota</taxon>
        <taxon>Bacilli</taxon>
        <taxon>Lactobacillales</taxon>
        <taxon>Enterococcaceae</taxon>
        <taxon>Enterococcus</taxon>
    </lineage>
</organism>
<evidence type="ECO:0000313" key="7">
    <source>
        <dbReference type="EMBL" id="PHL21308.1"/>
    </source>
</evidence>
<evidence type="ECO:0000313" key="8">
    <source>
        <dbReference type="Proteomes" id="UP000224303"/>
    </source>
</evidence>
<proteinExistence type="predicted"/>
<evidence type="ECO:0000256" key="3">
    <source>
        <dbReference type="ARBA" id="ARBA00022692"/>
    </source>
</evidence>
<dbReference type="InterPro" id="IPR050833">
    <property type="entry name" value="Poly_Biosynth_Transport"/>
</dbReference>
<feature type="transmembrane region" description="Helical" evidence="6">
    <location>
        <begin position="446"/>
        <end position="465"/>
    </location>
</feature>
<evidence type="ECO:0000256" key="1">
    <source>
        <dbReference type="ARBA" id="ARBA00004651"/>
    </source>
</evidence>
<reference evidence="7 8" key="1">
    <citation type="submission" date="2017-10" db="EMBL/GenBank/DDBJ databases">
        <title>Draft genomes of the Enterococcus faecium isolated from human feces before and after Helicobacter pylori eradication therapy.</title>
        <authorList>
            <person name="Prianichniikov N.A."/>
            <person name="Glushchenko O.E."/>
            <person name="Malakhova M.V."/>
        </authorList>
    </citation>
    <scope>NUCLEOTIDE SEQUENCE [LARGE SCALE GENOMIC DNA]</scope>
    <source>
        <strain evidence="7 8">Hp_5-7</strain>
    </source>
</reference>
<dbReference type="RefSeq" id="WP_058128696.1">
    <property type="nucleotide sequence ID" value="NZ_JAANIF010000005.1"/>
</dbReference>